<dbReference type="EMBL" id="SEZJ01000005">
    <property type="protein sequence ID" value="RYU46851.1"/>
    <property type="molecule type" value="Genomic_DNA"/>
</dbReference>
<name>A0A4Q5KN08_9GAMM</name>
<dbReference type="GeneID" id="56274760"/>
<accession>A0A4Q5KN08</accession>
<dbReference type="RefSeq" id="WP_130043356.1">
    <property type="nucleotide sequence ID" value="NZ_SEZJ01000005.1"/>
</dbReference>
<keyword evidence="6" id="KW-1185">Reference proteome</keyword>
<protein>
    <submittedName>
        <fullName evidence="1">Uncharacterized protein</fullName>
    </submittedName>
</protein>
<evidence type="ECO:0000313" key="4">
    <source>
        <dbReference type="Proteomes" id="UP000293465"/>
    </source>
</evidence>
<evidence type="ECO:0000313" key="1">
    <source>
        <dbReference type="EMBL" id="RYU46851.1"/>
    </source>
</evidence>
<sequence>MNWSYKSNTEMENLILKLRSEFAHDSKKLLSKVELFDSLIKHKPLTKLSTTESEEKQKGFAKTFQPNKQQITAHVKQLQSGVVLPQMISKSYEGLNLDQAKTFLENIDFKSEYLCLYNDGSFTEMLFYFLETCFSIIDDFSKPKFKAQPLAEDDEYYTQIIASVNNLKRLKSTKTATTSIKSVKQLNERIEQIKISDEKALHNSKMSERFTQLSNYLAKNKTTAEMVDEDTILILSKLSELYALNSFDVSAFLKNETATQQDSLTRYEIVIKLLSSIKIQELVADDKNNNLIDEIKVYTDKINTALTQVNEYVKKNGDDPARCVHARTKLLEHLHKNTIEIVNLTYVNVDEIWLSKNGW</sequence>
<dbReference type="EMBL" id="SEZK01000016">
    <property type="protein sequence ID" value="RYU51072.1"/>
    <property type="molecule type" value="Genomic_DNA"/>
</dbReference>
<comment type="caution">
    <text evidence="1">The sequence shown here is derived from an EMBL/GenBank/DDBJ whole genome shotgun (WGS) entry which is preliminary data.</text>
</comment>
<proteinExistence type="predicted"/>
<dbReference type="Proteomes" id="UP000294063">
    <property type="component" value="Unassembled WGS sequence"/>
</dbReference>
<evidence type="ECO:0000313" key="2">
    <source>
        <dbReference type="EMBL" id="RYU51072.1"/>
    </source>
</evidence>
<gene>
    <name evidence="1" type="ORF">ERW49_06870</name>
    <name evidence="3" type="ORF">ERW53_10845</name>
    <name evidence="2" type="ORF">ERW57_10480</name>
</gene>
<dbReference type="EMBL" id="SEZN01000017">
    <property type="protein sequence ID" value="RYU64203.1"/>
    <property type="molecule type" value="Genomic_DNA"/>
</dbReference>
<evidence type="ECO:0000313" key="3">
    <source>
        <dbReference type="EMBL" id="RYU64203.1"/>
    </source>
</evidence>
<reference evidence="4 5" key="1">
    <citation type="submission" date="2019-02" db="EMBL/GenBank/DDBJ databases">
        <title>Genome sequences of Aliivibrio finisterrensis strains from farmed Atlantic salmon.</title>
        <authorList>
            <person name="Bowman J.P."/>
        </authorList>
    </citation>
    <scope>NUCLEOTIDE SEQUENCE [LARGE SCALE GENOMIC DNA]</scope>
    <source>
        <strain evidence="3 6">A21</strain>
        <strain evidence="1 4">A32</strain>
        <strain evidence="2 5">A46</strain>
    </source>
</reference>
<evidence type="ECO:0000313" key="5">
    <source>
        <dbReference type="Proteomes" id="UP000294063"/>
    </source>
</evidence>
<dbReference type="Proteomes" id="UP000293465">
    <property type="component" value="Unassembled WGS sequence"/>
</dbReference>
<evidence type="ECO:0000313" key="6">
    <source>
        <dbReference type="Proteomes" id="UP000294166"/>
    </source>
</evidence>
<dbReference type="Proteomes" id="UP000294166">
    <property type="component" value="Unassembled WGS sequence"/>
</dbReference>
<dbReference type="AlphaFoldDB" id="A0A4Q5KN08"/>
<organism evidence="1 4">
    <name type="scientific">Aliivibrio finisterrensis</name>
    <dbReference type="NCBI Taxonomy" id="511998"/>
    <lineage>
        <taxon>Bacteria</taxon>
        <taxon>Pseudomonadati</taxon>
        <taxon>Pseudomonadota</taxon>
        <taxon>Gammaproteobacteria</taxon>
        <taxon>Vibrionales</taxon>
        <taxon>Vibrionaceae</taxon>
        <taxon>Aliivibrio</taxon>
    </lineage>
</organism>